<organism evidence="4 5">
    <name type="scientific">Nocardioides aestuarii</name>
    <dbReference type="NCBI Taxonomy" id="252231"/>
    <lineage>
        <taxon>Bacteria</taxon>
        <taxon>Bacillati</taxon>
        <taxon>Actinomycetota</taxon>
        <taxon>Actinomycetes</taxon>
        <taxon>Propionibacteriales</taxon>
        <taxon>Nocardioidaceae</taxon>
        <taxon>Nocardioides</taxon>
    </lineage>
</organism>
<feature type="domain" description="AB hydrolase-1" evidence="3">
    <location>
        <begin position="39"/>
        <end position="173"/>
    </location>
</feature>
<dbReference type="InterPro" id="IPR002410">
    <property type="entry name" value="Peptidase_S33"/>
</dbReference>
<reference evidence="5" key="1">
    <citation type="journal article" date="2019" name="Int. J. Syst. Evol. Microbiol.">
        <title>The Global Catalogue of Microorganisms (GCM) 10K type strain sequencing project: providing services to taxonomists for standard genome sequencing and annotation.</title>
        <authorList>
            <consortium name="The Broad Institute Genomics Platform"/>
            <consortium name="The Broad Institute Genome Sequencing Center for Infectious Disease"/>
            <person name="Wu L."/>
            <person name="Ma J."/>
        </authorList>
    </citation>
    <scope>NUCLEOTIDE SEQUENCE [LARGE SCALE GENOMIC DNA]</scope>
    <source>
        <strain evidence="5">CGMCC 1.12477</strain>
    </source>
</reference>
<evidence type="ECO:0000256" key="2">
    <source>
        <dbReference type="ARBA" id="ARBA00022801"/>
    </source>
</evidence>
<dbReference type="EMBL" id="JBHUGD010000003">
    <property type="protein sequence ID" value="MFD1946575.1"/>
    <property type="molecule type" value="Genomic_DNA"/>
</dbReference>
<proteinExistence type="inferred from homology"/>
<keyword evidence="5" id="KW-1185">Reference proteome</keyword>
<dbReference type="SUPFAM" id="SSF53474">
    <property type="entry name" value="alpha/beta-Hydrolases"/>
    <property type="match status" value="1"/>
</dbReference>
<accession>A0ABW4TJ29</accession>
<evidence type="ECO:0000256" key="1">
    <source>
        <dbReference type="ARBA" id="ARBA00010088"/>
    </source>
</evidence>
<evidence type="ECO:0000313" key="5">
    <source>
        <dbReference type="Proteomes" id="UP001597351"/>
    </source>
</evidence>
<dbReference type="PRINTS" id="PR00793">
    <property type="entry name" value="PROAMNOPTASE"/>
</dbReference>
<dbReference type="InterPro" id="IPR029058">
    <property type="entry name" value="AB_hydrolase_fold"/>
</dbReference>
<dbReference type="Pfam" id="PF00561">
    <property type="entry name" value="Abhydrolase_1"/>
    <property type="match status" value="1"/>
</dbReference>
<sequence>MRQIDHLLEVPVDHAHPSGPTLTLYAREVVEPGGEDRPFLVFLQGGPGSESPRPNAHTGHAWITRALRDFRVLLLDQRGTGRSTPVGGYDEIPGDDVAAKAAYLTHFRADAIVRDCELLREHLGVERWSLLGQSFGGFTSTSYLCLAPESLLSVHMTGGLPPVGVSPDEVYAATFDRMVELSLRHHHRWPDDRDRLRRALDAARAGRVRLPGGVTLSPERILTIGSKLGMDGGSEQIHHLLELDPTSPAFAHDVASGVPFTPRNPIYTFLHESSCSDGHPTRWAAERVRPAAYDEDDGLFTGEHLFRWHFEQVPGLEQYAGLADELAEHPWPRLYSEAALRRADVPVAAAVYHDDPFVLREYSLATADLLPRAEPWITNEWLHSGLRVSGEGVLDRLIGLAGEA</sequence>
<dbReference type="InterPro" id="IPR000073">
    <property type="entry name" value="AB_hydrolase_1"/>
</dbReference>
<evidence type="ECO:0000313" key="4">
    <source>
        <dbReference type="EMBL" id="MFD1946575.1"/>
    </source>
</evidence>
<comment type="caution">
    <text evidence="4">The sequence shown here is derived from an EMBL/GenBank/DDBJ whole genome shotgun (WGS) entry which is preliminary data.</text>
</comment>
<dbReference type="Proteomes" id="UP001597351">
    <property type="component" value="Unassembled WGS sequence"/>
</dbReference>
<keyword evidence="2 4" id="KW-0378">Hydrolase</keyword>
<dbReference type="InterPro" id="IPR051601">
    <property type="entry name" value="Serine_prot/Carboxylest_S33"/>
</dbReference>
<name>A0ABW4TJ29_9ACTN</name>
<dbReference type="RefSeq" id="WP_343916856.1">
    <property type="nucleotide sequence ID" value="NZ_BAAAJT010000002.1"/>
</dbReference>
<evidence type="ECO:0000259" key="3">
    <source>
        <dbReference type="Pfam" id="PF00561"/>
    </source>
</evidence>
<dbReference type="Gene3D" id="3.40.50.1820">
    <property type="entry name" value="alpha/beta hydrolase"/>
    <property type="match status" value="1"/>
</dbReference>
<dbReference type="GO" id="GO:0016787">
    <property type="term" value="F:hydrolase activity"/>
    <property type="evidence" value="ECO:0007669"/>
    <property type="project" value="UniProtKB-KW"/>
</dbReference>
<dbReference type="PANTHER" id="PTHR43248">
    <property type="entry name" value="2-SUCCINYL-6-HYDROXY-2,4-CYCLOHEXADIENE-1-CARBOXYLATE SYNTHASE"/>
    <property type="match status" value="1"/>
</dbReference>
<dbReference type="PANTHER" id="PTHR43248:SF2">
    <property type="entry name" value="PROLYL AMINOPEPTIDASE"/>
    <property type="match status" value="1"/>
</dbReference>
<comment type="similarity">
    <text evidence="1">Belongs to the peptidase S33 family.</text>
</comment>
<gene>
    <name evidence="4" type="ORF">ACFSDE_07215</name>
</gene>
<protein>
    <submittedName>
        <fullName evidence="4">Alpha/beta fold hydrolase</fullName>
    </submittedName>
</protein>